<evidence type="ECO:0000313" key="3">
    <source>
        <dbReference type="Proteomes" id="UP001274896"/>
    </source>
</evidence>
<dbReference type="InterPro" id="IPR000477">
    <property type="entry name" value="RT_dom"/>
</dbReference>
<proteinExistence type="predicted"/>
<dbReference type="AlphaFoldDB" id="A0AAE0VFW9"/>
<evidence type="ECO:0000313" key="2">
    <source>
        <dbReference type="EMBL" id="KAK3556565.1"/>
    </source>
</evidence>
<name>A0AAE0VFW9_9TELE</name>
<feature type="non-terminal residue" evidence="2">
    <location>
        <position position="217"/>
    </location>
</feature>
<dbReference type="PANTHER" id="PTHR47510:SF3">
    <property type="entry name" value="ENDO_EXONUCLEASE_PHOSPHATASE DOMAIN-CONTAINING PROTEIN"/>
    <property type="match status" value="1"/>
</dbReference>
<dbReference type="PANTHER" id="PTHR47510">
    <property type="entry name" value="REVERSE TRANSCRIPTASE DOMAIN-CONTAINING PROTEIN"/>
    <property type="match status" value="1"/>
</dbReference>
<dbReference type="Proteomes" id="UP001274896">
    <property type="component" value="Unassembled WGS sequence"/>
</dbReference>
<protein>
    <recommendedName>
        <fullName evidence="1">Reverse transcriptase domain-containing protein</fullName>
    </recommendedName>
</protein>
<feature type="domain" description="Reverse transcriptase" evidence="1">
    <location>
        <begin position="77"/>
        <end position="187"/>
    </location>
</feature>
<organism evidence="2 3">
    <name type="scientific">Hemibagrus guttatus</name>
    <dbReference type="NCBI Taxonomy" id="175788"/>
    <lineage>
        <taxon>Eukaryota</taxon>
        <taxon>Metazoa</taxon>
        <taxon>Chordata</taxon>
        <taxon>Craniata</taxon>
        <taxon>Vertebrata</taxon>
        <taxon>Euteleostomi</taxon>
        <taxon>Actinopterygii</taxon>
        <taxon>Neopterygii</taxon>
        <taxon>Teleostei</taxon>
        <taxon>Ostariophysi</taxon>
        <taxon>Siluriformes</taxon>
        <taxon>Bagridae</taxon>
        <taxon>Hemibagrus</taxon>
    </lineage>
</organism>
<dbReference type="Pfam" id="PF00078">
    <property type="entry name" value="RVT_1"/>
    <property type="match status" value="1"/>
</dbReference>
<keyword evidence="3" id="KW-1185">Reference proteome</keyword>
<sequence length="217" mass="24340">TTPLPRDDPVIILESHQVRSTMRKIDITKAAGPDSVPGHTLKSCADRLAGVFTNIFNPSLQHALVPTCRKTTTIFPVPKKQQVRCLKDYRPVTLTPIIMKCFERLVLPHIKASILTDLDSHQFAYRGNRSMEDAISTSLHTSLSHLEHPNTYVKMLFVDFTSAFNTIVPHKQTTECQIQFSVETPDCLREEAVQQSGCEGPNATVPLSRWQEGEECV</sequence>
<accession>A0AAE0VFW9</accession>
<gene>
    <name evidence="2" type="ORF">QTP70_010013</name>
</gene>
<dbReference type="EMBL" id="JAUCMX010000001">
    <property type="protein sequence ID" value="KAK3556565.1"/>
    <property type="molecule type" value="Genomic_DNA"/>
</dbReference>
<comment type="caution">
    <text evidence="2">The sequence shown here is derived from an EMBL/GenBank/DDBJ whole genome shotgun (WGS) entry which is preliminary data.</text>
</comment>
<reference evidence="2" key="1">
    <citation type="submission" date="2023-06" db="EMBL/GenBank/DDBJ databases">
        <title>Male Hemibagrus guttatus genome.</title>
        <authorList>
            <person name="Bian C."/>
        </authorList>
    </citation>
    <scope>NUCLEOTIDE SEQUENCE</scope>
    <source>
        <strain evidence="2">Male_cb2023</strain>
        <tissue evidence="2">Muscle</tissue>
    </source>
</reference>
<evidence type="ECO:0000259" key="1">
    <source>
        <dbReference type="Pfam" id="PF00078"/>
    </source>
</evidence>